<dbReference type="RefSeq" id="WP_057787865.1">
    <property type="nucleotide sequence ID" value="NZ_JQCD01000024.1"/>
</dbReference>
<name>A0A0R2JI59_9LACO</name>
<evidence type="ECO:0000313" key="6">
    <source>
        <dbReference type="Proteomes" id="UP000051673"/>
    </source>
</evidence>
<keyword evidence="3" id="KW-0804">Transcription</keyword>
<dbReference type="EMBL" id="JQCD01000024">
    <property type="protein sequence ID" value="KRN76990.1"/>
    <property type="molecule type" value="Genomic_DNA"/>
</dbReference>
<evidence type="ECO:0000313" key="5">
    <source>
        <dbReference type="EMBL" id="KRN76990.1"/>
    </source>
</evidence>
<dbReference type="OrthoDB" id="2323884at2"/>
<dbReference type="Gene3D" id="1.10.10.10">
    <property type="entry name" value="Winged helix-like DNA-binding domain superfamily/Winged helix DNA-binding domain"/>
    <property type="match status" value="1"/>
</dbReference>
<dbReference type="AlphaFoldDB" id="A0A0R2JI59"/>
<dbReference type="SUPFAM" id="SSF46785">
    <property type="entry name" value="Winged helix' DNA-binding domain"/>
    <property type="match status" value="1"/>
</dbReference>
<dbReference type="InterPro" id="IPR052067">
    <property type="entry name" value="Metal_resp_HTH_trans_reg"/>
</dbReference>
<dbReference type="InterPro" id="IPR036390">
    <property type="entry name" value="WH_DNA-bd_sf"/>
</dbReference>
<dbReference type="PANTHER" id="PTHR35790:SF4">
    <property type="entry name" value="HTH-TYPE TRANSCRIPTIONAL REGULATOR PCHR"/>
    <property type="match status" value="1"/>
</dbReference>
<dbReference type="PANTHER" id="PTHR35790">
    <property type="entry name" value="HTH-TYPE TRANSCRIPTIONAL REGULATOR PCHR"/>
    <property type="match status" value="1"/>
</dbReference>
<dbReference type="InterPro" id="IPR036388">
    <property type="entry name" value="WH-like_DNA-bd_sf"/>
</dbReference>
<feature type="domain" description="HTH marR-type" evidence="4">
    <location>
        <begin position="5"/>
        <end position="149"/>
    </location>
</feature>
<keyword evidence="2" id="KW-0238">DNA-binding</keyword>
<dbReference type="InterPro" id="IPR000835">
    <property type="entry name" value="HTH_MarR-typ"/>
</dbReference>
<organism evidence="5 6">
    <name type="scientific">Weissella minor</name>
    <dbReference type="NCBI Taxonomy" id="1620"/>
    <lineage>
        <taxon>Bacteria</taxon>
        <taxon>Bacillati</taxon>
        <taxon>Bacillota</taxon>
        <taxon>Bacilli</taxon>
        <taxon>Lactobacillales</taxon>
        <taxon>Lactobacillaceae</taxon>
        <taxon>Weissella</taxon>
    </lineage>
</organism>
<gene>
    <name evidence="5" type="ORF">IV67_GL000503</name>
</gene>
<evidence type="ECO:0000259" key="4">
    <source>
        <dbReference type="PROSITE" id="PS50995"/>
    </source>
</evidence>
<dbReference type="SMART" id="SM00347">
    <property type="entry name" value="HTH_MARR"/>
    <property type="match status" value="1"/>
</dbReference>
<dbReference type="GO" id="GO:0003677">
    <property type="term" value="F:DNA binding"/>
    <property type="evidence" value="ECO:0007669"/>
    <property type="project" value="UniProtKB-KW"/>
</dbReference>
<evidence type="ECO:0000256" key="2">
    <source>
        <dbReference type="ARBA" id="ARBA00023125"/>
    </source>
</evidence>
<proteinExistence type="predicted"/>
<dbReference type="GO" id="GO:0003700">
    <property type="term" value="F:DNA-binding transcription factor activity"/>
    <property type="evidence" value="ECO:0007669"/>
    <property type="project" value="InterPro"/>
</dbReference>
<evidence type="ECO:0000256" key="3">
    <source>
        <dbReference type="ARBA" id="ARBA00023163"/>
    </source>
</evidence>
<keyword evidence="6" id="KW-1185">Reference proteome</keyword>
<dbReference type="PROSITE" id="PS50995">
    <property type="entry name" value="HTH_MARR_2"/>
    <property type="match status" value="1"/>
</dbReference>
<dbReference type="STRING" id="1620.IV67_GL000503"/>
<dbReference type="Proteomes" id="UP000051673">
    <property type="component" value="Unassembled WGS sequence"/>
</dbReference>
<keyword evidence="1" id="KW-0805">Transcription regulation</keyword>
<protein>
    <recommendedName>
        <fullName evidence="4">HTH marR-type domain-containing protein</fullName>
    </recommendedName>
</protein>
<accession>A0A0R2JI59</accession>
<evidence type="ECO:0000256" key="1">
    <source>
        <dbReference type="ARBA" id="ARBA00023015"/>
    </source>
</evidence>
<dbReference type="Pfam" id="PF01047">
    <property type="entry name" value="MarR"/>
    <property type="match status" value="1"/>
</dbReference>
<dbReference type="PATRIC" id="fig|1620.3.peg.509"/>
<reference evidence="5 6" key="1">
    <citation type="journal article" date="2015" name="Genome Announc.">
        <title>Expanding the biotechnology potential of lactobacilli through comparative genomics of 213 strains and associated genera.</title>
        <authorList>
            <person name="Sun Z."/>
            <person name="Harris H.M."/>
            <person name="McCann A."/>
            <person name="Guo C."/>
            <person name="Argimon S."/>
            <person name="Zhang W."/>
            <person name="Yang X."/>
            <person name="Jeffery I.B."/>
            <person name="Cooney J.C."/>
            <person name="Kagawa T.F."/>
            <person name="Liu W."/>
            <person name="Song Y."/>
            <person name="Salvetti E."/>
            <person name="Wrobel A."/>
            <person name="Rasinkangas P."/>
            <person name="Parkhill J."/>
            <person name="Rea M.C."/>
            <person name="O'Sullivan O."/>
            <person name="Ritari J."/>
            <person name="Douillard F.P."/>
            <person name="Paul Ross R."/>
            <person name="Yang R."/>
            <person name="Briner A.E."/>
            <person name="Felis G.E."/>
            <person name="de Vos W.M."/>
            <person name="Barrangou R."/>
            <person name="Klaenhammer T.R."/>
            <person name="Caufield P.W."/>
            <person name="Cui Y."/>
            <person name="Zhang H."/>
            <person name="O'Toole P.W."/>
        </authorList>
    </citation>
    <scope>NUCLEOTIDE SEQUENCE [LARGE SCALE GENOMIC DNA]</scope>
    <source>
        <strain evidence="5 6">DSM 20014</strain>
    </source>
</reference>
<sequence length="152" mass="17213">MNTVQNNLFDALNTFRQHTGEENIRQGITARYAEIPNIDKLSIADLDIIEIIDNYPDLRISEIVLHTHFTQSAVSKILNKLSKYEFIDKHQVPDNKKNTYIALTAAGSVIAKAHKEFHQMQAYKLQQALAPYSEADLAMCAKIIGTINDVRN</sequence>
<comment type="caution">
    <text evidence="5">The sequence shown here is derived from an EMBL/GenBank/DDBJ whole genome shotgun (WGS) entry which is preliminary data.</text>
</comment>